<organism evidence="1">
    <name type="scientific">Siphoviridae sp. ctsf32</name>
    <dbReference type="NCBI Taxonomy" id="2827594"/>
    <lineage>
        <taxon>Viruses</taxon>
        <taxon>Duplodnaviria</taxon>
        <taxon>Heunggongvirae</taxon>
        <taxon>Uroviricota</taxon>
        <taxon>Caudoviricetes</taxon>
    </lineage>
</organism>
<name>A0A8S5LNT3_9CAUD</name>
<reference evidence="1" key="1">
    <citation type="journal article" date="2021" name="Proc. Natl. Acad. Sci. U.S.A.">
        <title>A Catalog of Tens of Thousands of Viruses from Human Metagenomes Reveals Hidden Associations with Chronic Diseases.</title>
        <authorList>
            <person name="Tisza M.J."/>
            <person name="Buck C.B."/>
        </authorList>
    </citation>
    <scope>NUCLEOTIDE SEQUENCE</scope>
    <source>
        <strain evidence="1">Ctsf32</strain>
    </source>
</reference>
<evidence type="ECO:0000313" key="1">
    <source>
        <dbReference type="EMBL" id="DAD71511.1"/>
    </source>
</evidence>
<sequence>MIDKESFCNLLEDCRNIESYIDSLSNVNIQLNDDHPCYQLVSHVIEFLDKQFNNDSDWVSYYFYERNCDGMTMHGEPTPLLWDEHERCIWIHSDAELYDYLSEKYSEG</sequence>
<accession>A0A8S5LNT3</accession>
<proteinExistence type="predicted"/>
<protein>
    <submittedName>
        <fullName evidence="1">Uncharacterized protein</fullName>
    </submittedName>
</protein>
<dbReference type="EMBL" id="BK015882">
    <property type="protein sequence ID" value="DAD71511.1"/>
    <property type="molecule type" value="Genomic_DNA"/>
</dbReference>